<reference evidence="4 5" key="1">
    <citation type="submission" date="2019-07" db="EMBL/GenBank/DDBJ databases">
        <title>R&amp;d 2014.</title>
        <authorList>
            <person name="Klenk H.-P."/>
        </authorList>
    </citation>
    <scope>NUCLEOTIDE SEQUENCE [LARGE SCALE GENOMIC DNA]</scope>
    <source>
        <strain evidence="4 5">DSM 43912</strain>
    </source>
</reference>
<gene>
    <name evidence="4" type="ORF">JD81_02500</name>
</gene>
<dbReference type="GO" id="GO:0042597">
    <property type="term" value="C:periplasmic space"/>
    <property type="evidence" value="ECO:0007669"/>
    <property type="project" value="UniProtKB-SubCell"/>
</dbReference>
<proteinExistence type="inferred from homology"/>
<evidence type="ECO:0000256" key="3">
    <source>
        <dbReference type="ARBA" id="ARBA00022729"/>
    </source>
</evidence>
<evidence type="ECO:0000256" key="1">
    <source>
        <dbReference type="ARBA" id="ARBA00004418"/>
    </source>
</evidence>
<dbReference type="SUPFAM" id="SSF53850">
    <property type="entry name" value="Periplasmic binding protein-like II"/>
    <property type="match status" value="1"/>
</dbReference>
<protein>
    <submittedName>
        <fullName evidence="4">NitT/TauT family transport system substrate-binding protein</fullName>
    </submittedName>
</protein>
<keyword evidence="5" id="KW-1185">Reference proteome</keyword>
<dbReference type="InterPro" id="IPR006311">
    <property type="entry name" value="TAT_signal"/>
</dbReference>
<dbReference type="EMBL" id="VLLP01000001">
    <property type="protein sequence ID" value="TWJ28994.1"/>
    <property type="molecule type" value="Genomic_DNA"/>
</dbReference>
<dbReference type="OrthoDB" id="174578at2"/>
<organism evidence="4 5">
    <name type="scientific">Micromonospora sagamiensis</name>
    <dbReference type="NCBI Taxonomy" id="47875"/>
    <lineage>
        <taxon>Bacteria</taxon>
        <taxon>Bacillati</taxon>
        <taxon>Actinomycetota</taxon>
        <taxon>Actinomycetes</taxon>
        <taxon>Micromonosporales</taxon>
        <taxon>Micromonosporaceae</taxon>
        <taxon>Micromonospora</taxon>
    </lineage>
</organism>
<dbReference type="PANTHER" id="PTHR30024:SF47">
    <property type="entry name" value="TAURINE-BINDING PERIPLASMIC PROTEIN"/>
    <property type="match status" value="1"/>
</dbReference>
<dbReference type="Pfam" id="PF12974">
    <property type="entry name" value="Phosphonate-bd"/>
    <property type="match status" value="1"/>
</dbReference>
<dbReference type="Proteomes" id="UP000319728">
    <property type="component" value="Unassembled WGS sequence"/>
</dbReference>
<dbReference type="AlphaFoldDB" id="A0A562WHG7"/>
<name>A0A562WHG7_9ACTN</name>
<dbReference type="PANTHER" id="PTHR30024">
    <property type="entry name" value="ALIPHATIC SULFONATES-BINDING PROTEIN-RELATED"/>
    <property type="match status" value="1"/>
</dbReference>
<comment type="similarity">
    <text evidence="2">Belongs to the bacterial solute-binding protein SsuA/TauA family.</text>
</comment>
<comment type="subcellular location">
    <subcellularLocation>
        <location evidence="1">Periplasm</location>
    </subcellularLocation>
</comment>
<evidence type="ECO:0000256" key="2">
    <source>
        <dbReference type="ARBA" id="ARBA00010742"/>
    </source>
</evidence>
<dbReference type="PROSITE" id="PS51318">
    <property type="entry name" value="TAT"/>
    <property type="match status" value="1"/>
</dbReference>
<evidence type="ECO:0000313" key="5">
    <source>
        <dbReference type="Proteomes" id="UP000319728"/>
    </source>
</evidence>
<keyword evidence="3" id="KW-0732">Signal</keyword>
<evidence type="ECO:0000313" key="4">
    <source>
        <dbReference type="EMBL" id="TWJ28994.1"/>
    </source>
</evidence>
<sequence>MTIRREHPVSQLDRRSLLRAAGLLVGGAGATALLAACGRDEPATAGTGGPLRAKVQPRSPGTAGAIRDSVVEQFGLEAKHRLSLDRKAGGGPGAGQEQLLTGVLDIYAFGPLGATEVNTSGHDIVIVGPSLWNHGSWIVPADSPYRTVADLKGRKVGVQPPSSDTYRAAALASAVNGIDFAREYRLFTGQPIANLALYERGDLDAIIAIEPNATRLVAKGNRQLASVSELWQRGTGDRSPLFLNGTAVRRDWLAANRETAKAYVDLTAEAWRLIKEDPTLTARYHADYGIPADEKKAIELLPSRLVPVYGDVWDDTVFANIDKQIDVALEAGVLKRRADRPVYEKL</sequence>
<dbReference type="Gene3D" id="3.40.190.10">
    <property type="entry name" value="Periplasmic binding protein-like II"/>
    <property type="match status" value="2"/>
</dbReference>
<accession>A0A562WHG7</accession>
<comment type="caution">
    <text evidence="4">The sequence shown here is derived from an EMBL/GenBank/DDBJ whole genome shotgun (WGS) entry which is preliminary data.</text>
</comment>